<keyword evidence="4" id="KW-1185">Reference proteome</keyword>
<gene>
    <name evidence="3" type="ORF">DFJ66_0711</name>
</gene>
<dbReference type="Pfam" id="PF04909">
    <property type="entry name" value="Amidohydro_2"/>
    <property type="match status" value="1"/>
</dbReference>
<comment type="caution">
    <text evidence="3">The sequence shown here is derived from an EMBL/GenBank/DDBJ whole genome shotgun (WGS) entry which is preliminary data.</text>
</comment>
<accession>A0A495X213</accession>
<evidence type="ECO:0000256" key="1">
    <source>
        <dbReference type="SAM" id="MobiDB-lite"/>
    </source>
</evidence>
<evidence type="ECO:0000313" key="4">
    <source>
        <dbReference type="Proteomes" id="UP000272729"/>
    </source>
</evidence>
<dbReference type="RefSeq" id="WP_121217900.1">
    <property type="nucleotide sequence ID" value="NZ_JBIUBA010000019.1"/>
</dbReference>
<dbReference type="EMBL" id="RBXR01000001">
    <property type="protein sequence ID" value="RKT67536.1"/>
    <property type="molecule type" value="Genomic_DNA"/>
</dbReference>
<keyword evidence="3" id="KW-0378">Hydrolase</keyword>
<dbReference type="InterPro" id="IPR006680">
    <property type="entry name" value="Amidohydro-rel"/>
</dbReference>
<feature type="compositionally biased region" description="Basic and acidic residues" evidence="1">
    <location>
        <begin position="483"/>
        <end position="492"/>
    </location>
</feature>
<dbReference type="Gene3D" id="3.20.20.140">
    <property type="entry name" value="Metal-dependent hydrolases"/>
    <property type="match status" value="1"/>
</dbReference>
<dbReference type="GO" id="GO:0016787">
    <property type="term" value="F:hydrolase activity"/>
    <property type="evidence" value="ECO:0007669"/>
    <property type="project" value="UniProtKB-KW"/>
</dbReference>
<evidence type="ECO:0000259" key="2">
    <source>
        <dbReference type="Pfam" id="PF04909"/>
    </source>
</evidence>
<feature type="compositionally biased region" description="Basic and acidic residues" evidence="1">
    <location>
        <begin position="461"/>
        <end position="476"/>
    </location>
</feature>
<dbReference type="InterPro" id="IPR032466">
    <property type="entry name" value="Metal_Hydrolase"/>
</dbReference>
<proteinExistence type="predicted"/>
<evidence type="ECO:0000313" key="3">
    <source>
        <dbReference type="EMBL" id="RKT67536.1"/>
    </source>
</evidence>
<feature type="domain" description="Amidohydrolase-related" evidence="2">
    <location>
        <begin position="229"/>
        <end position="432"/>
    </location>
</feature>
<protein>
    <submittedName>
        <fullName evidence="3">Amidohydrolase family protein</fullName>
    </submittedName>
</protein>
<sequence length="492" mass="53760">MTTVDVHCHVFNADDLPVYGFVQRVFLHNAGLGAAVAGLLDFALQGFAADHAHDLARLDTLLVGADGLESVQPAVPRTALDAQVESAYATLAATNPDLLAQAGAALAAEEGVVGQESLRPGDVRRLLRFVTLFARSRLDLVADLVADFQDELDLAVPLLVDLGTGLGDSAVLTGRQQVVLFEKLSRASMLGVLPDAGKVRLHPFVGFDPLRQLRAERAEPIETPLDLVKLAVREYGFVGVKVYPPMGWRPTGNRPRPGLSEREAKRLDDIVDALAAWCVEEHVPITAHSADSIHADEDYLGFGDPGEWVALLDRHPGLHLNLGHFGGAAEARWPHRIAEAMATHPGLYADVGNHGVGSPAEVDAYFALLRELSKAYPCLGQRLMYGSDWYMVAQQRGYDRFLDTYRSRYEAAFGPEARDAFLGANALSFLGFDDPDNRNATRLAERYSRFAPERMPSWLEHPPHRGGNDDPPRDRGSAPLDRQPGRADRVRP</sequence>
<dbReference type="AlphaFoldDB" id="A0A495X213"/>
<dbReference type="Proteomes" id="UP000272729">
    <property type="component" value="Unassembled WGS sequence"/>
</dbReference>
<name>A0A495X213_9PSEU</name>
<organism evidence="3 4">
    <name type="scientific">Saccharothrix variisporea</name>
    <dbReference type="NCBI Taxonomy" id="543527"/>
    <lineage>
        <taxon>Bacteria</taxon>
        <taxon>Bacillati</taxon>
        <taxon>Actinomycetota</taxon>
        <taxon>Actinomycetes</taxon>
        <taxon>Pseudonocardiales</taxon>
        <taxon>Pseudonocardiaceae</taxon>
        <taxon>Saccharothrix</taxon>
    </lineage>
</organism>
<dbReference type="OrthoDB" id="1407586at2"/>
<feature type="region of interest" description="Disordered" evidence="1">
    <location>
        <begin position="454"/>
        <end position="492"/>
    </location>
</feature>
<reference evidence="3 4" key="1">
    <citation type="submission" date="2018-10" db="EMBL/GenBank/DDBJ databases">
        <title>Sequencing the genomes of 1000 actinobacteria strains.</title>
        <authorList>
            <person name="Klenk H.-P."/>
        </authorList>
    </citation>
    <scope>NUCLEOTIDE SEQUENCE [LARGE SCALE GENOMIC DNA]</scope>
    <source>
        <strain evidence="3 4">DSM 43911</strain>
    </source>
</reference>
<dbReference type="SUPFAM" id="SSF51556">
    <property type="entry name" value="Metallo-dependent hydrolases"/>
    <property type="match status" value="1"/>
</dbReference>